<proteinExistence type="predicted"/>
<keyword evidence="2" id="KW-1185">Reference proteome</keyword>
<organism evidence="1 2">
    <name type="scientific">Methanomicrobium antiquum</name>
    <dbReference type="NCBI Taxonomy" id="487686"/>
    <lineage>
        <taxon>Archaea</taxon>
        <taxon>Methanobacteriati</taxon>
        <taxon>Methanobacteriota</taxon>
        <taxon>Stenosarchaea group</taxon>
        <taxon>Methanomicrobia</taxon>
        <taxon>Methanomicrobiales</taxon>
        <taxon>Methanomicrobiaceae</taxon>
        <taxon>Methanomicrobium</taxon>
    </lineage>
</organism>
<dbReference type="Proteomes" id="UP001218895">
    <property type="component" value="Chromosome"/>
</dbReference>
<dbReference type="KEGG" id="manq:L1994_10025"/>
<evidence type="ECO:0000313" key="2">
    <source>
        <dbReference type="Proteomes" id="UP001218895"/>
    </source>
</evidence>
<name>A0AAF0FWU0_9EURY</name>
<reference evidence="1" key="1">
    <citation type="submission" date="2022-01" db="EMBL/GenBank/DDBJ databases">
        <title>Complete genome of Methanomicrobium antiquum DSM 21220.</title>
        <authorList>
            <person name="Chen S.-C."/>
            <person name="You Y.-T."/>
            <person name="Zhou Y.-Z."/>
            <person name="Lai M.-C."/>
        </authorList>
    </citation>
    <scope>NUCLEOTIDE SEQUENCE</scope>
    <source>
        <strain evidence="1">DSM 21220</strain>
    </source>
</reference>
<dbReference type="EMBL" id="CP091092">
    <property type="protein sequence ID" value="WFN36469.1"/>
    <property type="molecule type" value="Genomic_DNA"/>
</dbReference>
<evidence type="ECO:0000313" key="1">
    <source>
        <dbReference type="EMBL" id="WFN36469.1"/>
    </source>
</evidence>
<gene>
    <name evidence="1" type="ORF">L1994_10025</name>
</gene>
<dbReference type="AlphaFoldDB" id="A0AAF0FWU0"/>
<accession>A0AAF0FWU0</accession>
<sequence length="62" mass="6941">MLPVLRVFNVSFTCKSFESENVAVTSSSVTEVLASYSAVITDRLIKSRPTRRSPDFIERSTN</sequence>
<protein>
    <submittedName>
        <fullName evidence="1">Uncharacterized protein</fullName>
    </submittedName>
</protein>